<name>A0ABD1GVL5_SALDI</name>
<comment type="caution">
    <text evidence="3">The sequence shown here is derived from an EMBL/GenBank/DDBJ whole genome shotgun (WGS) entry which is preliminary data.</text>
</comment>
<evidence type="ECO:0000313" key="3">
    <source>
        <dbReference type="EMBL" id="KAL1548152.1"/>
    </source>
</evidence>
<dbReference type="EMBL" id="JBEAFC010000007">
    <property type="protein sequence ID" value="KAL1548152.1"/>
    <property type="molecule type" value="Genomic_DNA"/>
</dbReference>
<feature type="region of interest" description="Disordered" evidence="1">
    <location>
        <begin position="1"/>
        <end position="22"/>
    </location>
</feature>
<accession>A0ABD1GVL5</accession>
<gene>
    <name evidence="3" type="ORF">AAHA92_16425</name>
</gene>
<dbReference type="SUPFAM" id="SSF52540">
    <property type="entry name" value="P-loop containing nucleoside triphosphate hydrolases"/>
    <property type="match status" value="1"/>
</dbReference>
<keyword evidence="4" id="KW-1185">Reference proteome</keyword>
<dbReference type="PANTHER" id="PTHR14241:SF24">
    <property type="entry name" value="G DOMAIN-CONTAINING PROTEIN"/>
    <property type="match status" value="1"/>
</dbReference>
<dbReference type="Gene3D" id="3.40.50.300">
    <property type="entry name" value="P-loop containing nucleotide triphosphate hydrolases"/>
    <property type="match status" value="1"/>
</dbReference>
<evidence type="ECO:0000256" key="2">
    <source>
        <dbReference type="SAM" id="Phobius"/>
    </source>
</evidence>
<keyword evidence="2" id="KW-0812">Transmembrane</keyword>
<keyword evidence="2" id="KW-0472">Membrane</keyword>
<dbReference type="PANTHER" id="PTHR14241">
    <property type="entry name" value="INTERFERON-INDUCED PROTEIN 44"/>
    <property type="match status" value="1"/>
</dbReference>
<evidence type="ECO:0000256" key="1">
    <source>
        <dbReference type="SAM" id="MobiDB-lite"/>
    </source>
</evidence>
<organism evidence="3 4">
    <name type="scientific">Salvia divinorum</name>
    <name type="common">Maria pastora</name>
    <name type="synonym">Diviner's sage</name>
    <dbReference type="NCBI Taxonomy" id="28513"/>
    <lineage>
        <taxon>Eukaryota</taxon>
        <taxon>Viridiplantae</taxon>
        <taxon>Streptophyta</taxon>
        <taxon>Embryophyta</taxon>
        <taxon>Tracheophyta</taxon>
        <taxon>Spermatophyta</taxon>
        <taxon>Magnoliopsida</taxon>
        <taxon>eudicotyledons</taxon>
        <taxon>Gunneridae</taxon>
        <taxon>Pentapetalae</taxon>
        <taxon>asterids</taxon>
        <taxon>lamiids</taxon>
        <taxon>Lamiales</taxon>
        <taxon>Lamiaceae</taxon>
        <taxon>Nepetoideae</taxon>
        <taxon>Mentheae</taxon>
        <taxon>Salviinae</taxon>
        <taxon>Salvia</taxon>
        <taxon>Salvia subgen. Calosphace</taxon>
    </lineage>
</organism>
<evidence type="ECO:0000313" key="4">
    <source>
        <dbReference type="Proteomes" id="UP001567538"/>
    </source>
</evidence>
<dbReference type="InterPro" id="IPR027417">
    <property type="entry name" value="P-loop_NTPase"/>
</dbReference>
<protein>
    <submittedName>
        <fullName evidence="3">Uncharacterized protein</fullName>
    </submittedName>
</protein>
<dbReference type="Proteomes" id="UP001567538">
    <property type="component" value="Unassembled WGS sequence"/>
</dbReference>
<keyword evidence="2" id="KW-1133">Transmembrane helix</keyword>
<proteinExistence type="predicted"/>
<sequence length="385" mass="43869">MIKNCFTFSSDEEQNGSPKPSHYWWRSPQEFDEDGHFKMDISDPANSSPRIKLLIEMERLGFIGSAGLNDLRHKILSYRAGDFCLPIGGIEREDMEIPPLITILLTGLTASGKSSFINLMYGVLGRFGLIPFAQTSGESSNFTTMYLEEHNVLRSPRSGFCVYDTRGLDQNHMEEGLEEVSTWMNDGVRHHQPCKRAGDENIKGLTQLNESMEFTNSRYINRKVNFVMVVADLSEIHRAFKSGDLEPIVALRTLFHFPPIKNSNENPILILTHGDTLSPEDRIKGRLQICEYMGIPETNGVYDIPCLTEQWVLAEDSDPISAYALTEAVYKALLQADRAHPPKWRFKEWTTFIFAWTMWCLASLFSFLAQIFGRFGNCDGRLRNM</sequence>
<dbReference type="AlphaFoldDB" id="A0ABD1GVL5"/>
<feature type="transmembrane region" description="Helical" evidence="2">
    <location>
        <begin position="353"/>
        <end position="375"/>
    </location>
</feature>
<reference evidence="3 4" key="1">
    <citation type="submission" date="2024-06" db="EMBL/GenBank/DDBJ databases">
        <title>A chromosome level genome sequence of Diviner's sage (Salvia divinorum).</title>
        <authorList>
            <person name="Ford S.A."/>
            <person name="Ro D.-K."/>
            <person name="Ness R.W."/>
            <person name="Phillips M.A."/>
        </authorList>
    </citation>
    <scope>NUCLEOTIDE SEQUENCE [LARGE SCALE GENOMIC DNA]</scope>
    <source>
        <strain evidence="3">SAF-2024a</strain>
        <tissue evidence="3">Leaf</tissue>
    </source>
</reference>